<reference evidence="7" key="1">
    <citation type="journal article" date="2020" name="Stud. Mycol.">
        <title>101 Dothideomycetes genomes: a test case for predicting lifestyles and emergence of pathogens.</title>
        <authorList>
            <person name="Haridas S."/>
            <person name="Albert R."/>
            <person name="Binder M."/>
            <person name="Bloem J."/>
            <person name="Labutti K."/>
            <person name="Salamov A."/>
            <person name="Andreopoulos B."/>
            <person name="Baker S."/>
            <person name="Barry K."/>
            <person name="Bills G."/>
            <person name="Bluhm B."/>
            <person name="Cannon C."/>
            <person name="Castanera R."/>
            <person name="Culley D."/>
            <person name="Daum C."/>
            <person name="Ezra D."/>
            <person name="Gonzalez J."/>
            <person name="Henrissat B."/>
            <person name="Kuo A."/>
            <person name="Liang C."/>
            <person name="Lipzen A."/>
            <person name="Lutzoni F."/>
            <person name="Magnuson J."/>
            <person name="Mondo S."/>
            <person name="Nolan M."/>
            <person name="Ohm R."/>
            <person name="Pangilinan J."/>
            <person name="Park H.-J."/>
            <person name="Ramirez L."/>
            <person name="Alfaro M."/>
            <person name="Sun H."/>
            <person name="Tritt A."/>
            <person name="Yoshinaga Y."/>
            <person name="Zwiers L.-H."/>
            <person name="Turgeon B."/>
            <person name="Goodwin S."/>
            <person name="Spatafora J."/>
            <person name="Crous P."/>
            <person name="Grigoriev I."/>
        </authorList>
    </citation>
    <scope>NUCLEOTIDE SEQUENCE</scope>
    <source>
        <strain evidence="7">CBS 125425</strain>
    </source>
</reference>
<comment type="caution">
    <text evidence="7">The sequence shown here is derived from an EMBL/GenBank/DDBJ whole genome shotgun (WGS) entry which is preliminary data.</text>
</comment>
<gene>
    <name evidence="7" type="ORF">EJ04DRAFT_587641</name>
</gene>
<dbReference type="GO" id="GO:0010436">
    <property type="term" value="F:carotenoid dioxygenase activity"/>
    <property type="evidence" value="ECO:0007669"/>
    <property type="project" value="TreeGrafter"/>
</dbReference>
<dbReference type="OrthoDB" id="407010at2759"/>
<keyword evidence="3" id="KW-0560">Oxidoreductase</keyword>
<proteinExistence type="inferred from homology"/>
<feature type="binding site" evidence="5">
    <location>
        <position position="231"/>
    </location>
    <ligand>
        <name>Fe cation</name>
        <dbReference type="ChEBI" id="CHEBI:24875"/>
        <note>catalytic</note>
    </ligand>
</feature>
<keyword evidence="6" id="KW-0732">Signal</keyword>
<keyword evidence="4 5" id="KW-0408">Iron</keyword>
<evidence type="ECO:0000256" key="4">
    <source>
        <dbReference type="ARBA" id="ARBA00023004"/>
    </source>
</evidence>
<evidence type="ECO:0000256" key="6">
    <source>
        <dbReference type="SAM" id="SignalP"/>
    </source>
</evidence>
<name>A0A9P4UX29_9PLEO</name>
<comment type="similarity">
    <text evidence="1">Belongs to the carotenoid oxygenase family.</text>
</comment>
<dbReference type="GO" id="GO:0016121">
    <property type="term" value="P:carotene catabolic process"/>
    <property type="evidence" value="ECO:0007669"/>
    <property type="project" value="TreeGrafter"/>
</dbReference>
<dbReference type="Pfam" id="PF03055">
    <property type="entry name" value="RPE65"/>
    <property type="match status" value="2"/>
</dbReference>
<dbReference type="EMBL" id="ML996232">
    <property type="protein sequence ID" value="KAF2729899.1"/>
    <property type="molecule type" value="Genomic_DNA"/>
</dbReference>
<organism evidence="7 8">
    <name type="scientific">Polyplosphaeria fusca</name>
    <dbReference type="NCBI Taxonomy" id="682080"/>
    <lineage>
        <taxon>Eukaryota</taxon>
        <taxon>Fungi</taxon>
        <taxon>Dikarya</taxon>
        <taxon>Ascomycota</taxon>
        <taxon>Pezizomycotina</taxon>
        <taxon>Dothideomycetes</taxon>
        <taxon>Pleosporomycetidae</taxon>
        <taxon>Pleosporales</taxon>
        <taxon>Tetraplosphaeriaceae</taxon>
        <taxon>Polyplosphaeria</taxon>
    </lineage>
</organism>
<keyword evidence="2 5" id="KW-0479">Metal-binding</keyword>
<evidence type="ECO:0000256" key="5">
    <source>
        <dbReference type="PIRSR" id="PIRSR604294-1"/>
    </source>
</evidence>
<dbReference type="GO" id="GO:0046872">
    <property type="term" value="F:metal ion binding"/>
    <property type="evidence" value="ECO:0007669"/>
    <property type="project" value="UniProtKB-KW"/>
</dbReference>
<dbReference type="PANTHER" id="PTHR10543:SF24">
    <property type="entry name" value="CAROTENOID ISOMEROOXYGENASE"/>
    <property type="match status" value="1"/>
</dbReference>
<feature type="signal peptide" evidence="6">
    <location>
        <begin position="1"/>
        <end position="16"/>
    </location>
</feature>
<dbReference type="PANTHER" id="PTHR10543">
    <property type="entry name" value="BETA-CAROTENE DIOXYGENASE"/>
    <property type="match status" value="1"/>
</dbReference>
<accession>A0A9P4UX29</accession>
<dbReference type="InterPro" id="IPR004294">
    <property type="entry name" value="Carotenoid_Oase"/>
</dbReference>
<dbReference type="Proteomes" id="UP000799444">
    <property type="component" value="Unassembled WGS sequence"/>
</dbReference>
<protein>
    <submittedName>
        <fullName evidence="7">Uncharacterized protein</fullName>
    </submittedName>
</protein>
<feature type="chain" id="PRO_5040159683" evidence="6">
    <location>
        <begin position="17"/>
        <end position="498"/>
    </location>
</feature>
<evidence type="ECO:0000256" key="1">
    <source>
        <dbReference type="ARBA" id="ARBA00006787"/>
    </source>
</evidence>
<sequence length="498" mass="55423">MLLALVVVFALLGAHAVAVTLEVAPLEGASPLVYGFYSTPEVRTPIDLEIVGTIPSWIKGSLYRGAQGAWDAGNYTSEHWFDGFSRNHRFEIANGKVSYRSRNSSSEIYDYRLPKCSSWSLLNLSFVRETGLYPTSSFAGDPCKVILGAFQTTFRDGSSPRGNTSSRHAQVSFVSDFPGLEPNSTNFGTLVTTTDKNVLGQIDVKTLEPIELFTYQAYNQELKDDALTCSHPAHGKNGEIYNYVLDVSARPPVYKIFKIQGSKGEVLATISDAPPAYIHTLFSSENYLVSIINTFEDSSGDILIDISKYQNTSWLEKGRLKNIRSNLGHPSGNSEWDLQGVFYRYKLPGVSQGKGLNGKMNVRPATIDIEFPFDKGNIELPTVNQKYRHKNYRYAYGVHLEKRGYFSDSIIKVDTWEKTTKLWNPSNNHFPSEPVFVARPGATEEDDGVLLLVALRETSKTSNLIVLNATTMDEIGRARLPIVMGCGFHGTWGEGREY</sequence>
<evidence type="ECO:0000313" key="8">
    <source>
        <dbReference type="Proteomes" id="UP000799444"/>
    </source>
</evidence>
<evidence type="ECO:0000256" key="2">
    <source>
        <dbReference type="ARBA" id="ARBA00022723"/>
    </source>
</evidence>
<feature type="binding site" evidence="5">
    <location>
        <position position="279"/>
    </location>
    <ligand>
        <name>Fe cation</name>
        <dbReference type="ChEBI" id="CHEBI:24875"/>
        <note>catalytic</note>
    </ligand>
</feature>
<evidence type="ECO:0000256" key="3">
    <source>
        <dbReference type="ARBA" id="ARBA00023002"/>
    </source>
</evidence>
<dbReference type="AlphaFoldDB" id="A0A9P4UX29"/>
<evidence type="ECO:0000313" key="7">
    <source>
        <dbReference type="EMBL" id="KAF2729899.1"/>
    </source>
</evidence>
<feature type="binding site" evidence="5">
    <location>
        <position position="489"/>
    </location>
    <ligand>
        <name>Fe cation</name>
        <dbReference type="ChEBI" id="CHEBI:24875"/>
        <note>catalytic</note>
    </ligand>
</feature>
<keyword evidence="8" id="KW-1185">Reference proteome</keyword>
<comment type="cofactor">
    <cofactor evidence="5">
        <name>Fe(2+)</name>
        <dbReference type="ChEBI" id="CHEBI:29033"/>
    </cofactor>
    <text evidence="5">Binds 1 Fe(2+) ion per subunit.</text>
</comment>
<feature type="binding site" evidence="5">
    <location>
        <position position="329"/>
    </location>
    <ligand>
        <name>Fe cation</name>
        <dbReference type="ChEBI" id="CHEBI:24875"/>
        <note>catalytic</note>
    </ligand>
</feature>